<dbReference type="Proteomes" id="UP000005778">
    <property type="component" value="Chromosome"/>
</dbReference>
<dbReference type="EMBL" id="CM001488">
    <property type="protein sequence ID" value="EIM63400.1"/>
    <property type="molecule type" value="Genomic_DNA"/>
</dbReference>
<gene>
    <name evidence="1" type="ORF">DespoDRAFT_01456</name>
</gene>
<reference evidence="1 2" key="1">
    <citation type="submission" date="2011-09" db="EMBL/GenBank/DDBJ databases">
        <authorList>
            <consortium name="US DOE Joint Genome Institute (JGI-PGF)"/>
            <person name="Lucas S."/>
            <person name="Han J."/>
            <person name="Lapidus A."/>
            <person name="Cheng J.-F."/>
            <person name="Goodwin L."/>
            <person name="Pitluck S."/>
            <person name="Peters L."/>
            <person name="Land M.L."/>
            <person name="Hauser L."/>
            <person name="Orellana R."/>
            <person name="Lovley D."/>
            <person name="Woyke T.J."/>
        </authorList>
    </citation>
    <scope>NUCLEOTIDE SEQUENCE [LARGE SCALE GENOMIC DNA]</scope>
    <source>
        <strain evidence="1 2">2ac9</strain>
    </source>
</reference>
<dbReference type="STRING" id="879212.DespoDRAFT_01456"/>
<dbReference type="RefSeq" id="WP_004072461.1">
    <property type="nucleotide sequence ID" value="NZ_CM001488.1"/>
</dbReference>
<evidence type="ECO:0000313" key="2">
    <source>
        <dbReference type="Proteomes" id="UP000005778"/>
    </source>
</evidence>
<dbReference type="NCBIfam" id="TIGR04256">
    <property type="entry name" value="GxxExxY"/>
    <property type="match status" value="1"/>
</dbReference>
<dbReference type="InterPro" id="IPR011604">
    <property type="entry name" value="PDDEXK-like_dom_sf"/>
</dbReference>
<dbReference type="HOGENOM" id="CLU_134960_1_0_7"/>
<accession>I5B1N7</accession>
<proteinExistence type="predicted"/>
<name>I5B1N7_9BACT</name>
<sequence length="123" mass="14314">MEFDELSNRVIGYAIEVHRELGPGLLESTYEQCLAHELSRDNISFKLQHPLPVIYKSVRIDCGYRVDLLVEDKFILELKSVEQLNKIHAAQLLTYMKLARIKTGLLINFNTQMLKHSIKRFVL</sequence>
<evidence type="ECO:0008006" key="3">
    <source>
        <dbReference type="Google" id="ProtNLM"/>
    </source>
</evidence>
<dbReference type="Gene3D" id="3.90.320.10">
    <property type="match status" value="1"/>
</dbReference>
<keyword evidence="2" id="KW-1185">Reference proteome</keyword>
<dbReference type="OrthoDB" id="9798792at2"/>
<reference evidence="1 2" key="2">
    <citation type="submission" date="2012-02" db="EMBL/GenBank/DDBJ databases">
        <title>Improved High-Quality Draft sequence of Desulfobacter postgatei 2ac9.</title>
        <authorList>
            <consortium name="US DOE Joint Genome Institute"/>
            <person name="Lucas S."/>
            <person name="Han J."/>
            <person name="Lapidus A."/>
            <person name="Cheng J.-F."/>
            <person name="Goodwin L."/>
            <person name="Pitluck S."/>
            <person name="Peters L."/>
            <person name="Ovchinnikova G."/>
            <person name="Held B."/>
            <person name="Detter J.C."/>
            <person name="Han C."/>
            <person name="Tapia R."/>
            <person name="Land M."/>
            <person name="Hauser L."/>
            <person name="Kyrpides N."/>
            <person name="Ivanova N."/>
            <person name="Pagani I."/>
            <person name="Orellana R."/>
            <person name="Lovley D."/>
            <person name="Woyke T."/>
        </authorList>
    </citation>
    <scope>NUCLEOTIDE SEQUENCE [LARGE SCALE GENOMIC DNA]</scope>
    <source>
        <strain evidence="1 2">2ac9</strain>
    </source>
</reference>
<dbReference type="eggNOG" id="COG0614">
    <property type="taxonomic scope" value="Bacteria"/>
</dbReference>
<dbReference type="Pfam" id="PF13366">
    <property type="entry name" value="PDDEXK_3"/>
    <property type="match status" value="1"/>
</dbReference>
<organism evidence="1 2">
    <name type="scientific">Desulfobacter postgatei 2ac9</name>
    <dbReference type="NCBI Taxonomy" id="879212"/>
    <lineage>
        <taxon>Bacteria</taxon>
        <taxon>Pseudomonadati</taxon>
        <taxon>Thermodesulfobacteriota</taxon>
        <taxon>Desulfobacteria</taxon>
        <taxon>Desulfobacterales</taxon>
        <taxon>Desulfobacteraceae</taxon>
        <taxon>Desulfobacter</taxon>
    </lineage>
</organism>
<evidence type="ECO:0000313" key="1">
    <source>
        <dbReference type="EMBL" id="EIM63400.1"/>
    </source>
</evidence>
<dbReference type="InterPro" id="IPR026350">
    <property type="entry name" value="GxxExxY"/>
</dbReference>
<dbReference type="AlphaFoldDB" id="I5B1N7"/>
<protein>
    <recommendedName>
        <fullName evidence="3">GxxExxY protein</fullName>
    </recommendedName>
</protein>